<name>A0A2G6MSN2_9BACT</name>
<dbReference type="EMBL" id="PDTI01000016">
    <property type="protein sequence ID" value="PIE63107.1"/>
    <property type="molecule type" value="Genomic_DNA"/>
</dbReference>
<comment type="caution">
    <text evidence="1">The sequence shown here is derived from an EMBL/GenBank/DDBJ whole genome shotgun (WGS) entry which is preliminary data.</text>
</comment>
<gene>
    <name evidence="1" type="ORF">CSA25_01945</name>
</gene>
<organism evidence="1 2">
    <name type="scientific">Desulfobacter postgatei</name>
    <dbReference type="NCBI Taxonomy" id="2293"/>
    <lineage>
        <taxon>Bacteria</taxon>
        <taxon>Pseudomonadati</taxon>
        <taxon>Thermodesulfobacteriota</taxon>
        <taxon>Desulfobacteria</taxon>
        <taxon>Desulfobacterales</taxon>
        <taxon>Desulfobacteraceae</taxon>
        <taxon>Desulfobacter</taxon>
    </lineage>
</organism>
<accession>A0A2G6MSN2</accession>
<dbReference type="AlphaFoldDB" id="A0A2G6MSN2"/>
<proteinExistence type="predicted"/>
<evidence type="ECO:0000313" key="1">
    <source>
        <dbReference type="EMBL" id="PIE63107.1"/>
    </source>
</evidence>
<sequence>MPAVKLIFRLELEKIIYSVTACRKIWILHSIIVRPMVRIESVADSRILSHQHGTPMEAY</sequence>
<protein>
    <submittedName>
        <fullName evidence="1">Uncharacterized protein</fullName>
    </submittedName>
</protein>
<dbReference type="Proteomes" id="UP000231203">
    <property type="component" value="Unassembled WGS sequence"/>
</dbReference>
<reference evidence="1 2" key="1">
    <citation type="submission" date="2017-10" db="EMBL/GenBank/DDBJ databases">
        <title>Novel microbial diversity and functional potential in the marine mammal oral microbiome.</title>
        <authorList>
            <person name="Dudek N.K."/>
            <person name="Sun C.L."/>
            <person name="Burstein D."/>
            <person name="Kantor R.S."/>
            <person name="Aliaga Goltsman D.S."/>
            <person name="Bik E.M."/>
            <person name="Thomas B.C."/>
            <person name="Banfield J.F."/>
            <person name="Relman D.A."/>
        </authorList>
    </citation>
    <scope>NUCLEOTIDE SEQUENCE [LARGE SCALE GENOMIC DNA]</scope>
    <source>
        <strain evidence="1">DOLJORAL78_47_202</strain>
    </source>
</reference>
<evidence type="ECO:0000313" key="2">
    <source>
        <dbReference type="Proteomes" id="UP000231203"/>
    </source>
</evidence>